<proteinExistence type="predicted"/>
<evidence type="ECO:0000313" key="2">
    <source>
        <dbReference type="Proteomes" id="UP000683246"/>
    </source>
</evidence>
<dbReference type="RefSeq" id="WP_212698962.1">
    <property type="nucleotide sequence ID" value="NZ_CP058650.1"/>
</dbReference>
<keyword evidence="1" id="KW-0614">Plasmid</keyword>
<gene>
    <name evidence="1" type="ORF">HZI73_26310</name>
</gene>
<sequence>MLDDVTTMSEIIEKLNIIDHKEKRAMNRKIQRACEAEKITARKSGTSWIMNKKSVEDYLGVKIWKEM</sequence>
<reference evidence="1" key="1">
    <citation type="submission" date="2020-07" db="EMBL/GenBank/DDBJ databases">
        <title>Vallitalea pronyensis genome.</title>
        <authorList>
            <person name="Postec A."/>
        </authorList>
    </citation>
    <scope>NUCLEOTIDE SEQUENCE</scope>
    <source>
        <strain evidence="1">FatNI3</strain>
        <plasmid evidence="1">pVpro</plasmid>
    </source>
</reference>
<keyword evidence="2" id="KW-1185">Reference proteome</keyword>
<dbReference type="KEGG" id="vpy:HZI73_26310"/>
<name>A0A8J8MQN4_9FIRM</name>
<dbReference type="Proteomes" id="UP000683246">
    <property type="component" value="Plasmid pVpro"/>
</dbReference>
<protein>
    <submittedName>
        <fullName evidence="1">Uncharacterized protein</fullName>
    </submittedName>
</protein>
<dbReference type="AlphaFoldDB" id="A0A8J8MQN4"/>
<geneLocation type="plasmid" evidence="1 2">
    <name>pVpro</name>
</geneLocation>
<organism evidence="1 2">
    <name type="scientific">Vallitalea pronyensis</name>
    <dbReference type="NCBI Taxonomy" id="1348613"/>
    <lineage>
        <taxon>Bacteria</taxon>
        <taxon>Bacillati</taxon>
        <taxon>Bacillota</taxon>
        <taxon>Clostridia</taxon>
        <taxon>Lachnospirales</taxon>
        <taxon>Vallitaleaceae</taxon>
        <taxon>Vallitalea</taxon>
    </lineage>
</organism>
<dbReference type="EMBL" id="CP058650">
    <property type="protein sequence ID" value="QUI25929.1"/>
    <property type="molecule type" value="Genomic_DNA"/>
</dbReference>
<evidence type="ECO:0000313" key="1">
    <source>
        <dbReference type="EMBL" id="QUI25929.1"/>
    </source>
</evidence>
<accession>A0A8J8MQN4</accession>